<protein>
    <submittedName>
        <fullName evidence="1">Uncharacterized protein</fullName>
    </submittedName>
</protein>
<keyword evidence="2" id="KW-1185">Reference proteome</keyword>
<reference evidence="1" key="1">
    <citation type="submission" date="2020-06" db="EMBL/GenBank/DDBJ databases">
        <title>WGS assembly of Ceratodon purpureus strain R40.</title>
        <authorList>
            <person name="Carey S.B."/>
            <person name="Jenkins J."/>
            <person name="Shu S."/>
            <person name="Lovell J.T."/>
            <person name="Sreedasyam A."/>
            <person name="Maumus F."/>
            <person name="Tiley G.P."/>
            <person name="Fernandez-Pozo N."/>
            <person name="Barry K."/>
            <person name="Chen C."/>
            <person name="Wang M."/>
            <person name="Lipzen A."/>
            <person name="Daum C."/>
            <person name="Saski C.A."/>
            <person name="Payton A.C."/>
            <person name="Mcbreen J.C."/>
            <person name="Conrad R.E."/>
            <person name="Kollar L.M."/>
            <person name="Olsson S."/>
            <person name="Huttunen S."/>
            <person name="Landis J.B."/>
            <person name="Wickett N.J."/>
            <person name="Johnson M.G."/>
            <person name="Rensing S.A."/>
            <person name="Grimwood J."/>
            <person name="Schmutz J."/>
            <person name="Mcdaniel S.F."/>
        </authorList>
    </citation>
    <scope>NUCLEOTIDE SEQUENCE</scope>
    <source>
        <strain evidence="1">R40</strain>
    </source>
</reference>
<dbReference type="EMBL" id="CM026422">
    <property type="protein sequence ID" value="KAG0585347.1"/>
    <property type="molecule type" value="Genomic_DNA"/>
</dbReference>
<comment type="caution">
    <text evidence="1">The sequence shown here is derived from an EMBL/GenBank/DDBJ whole genome shotgun (WGS) entry which is preliminary data.</text>
</comment>
<evidence type="ECO:0000313" key="1">
    <source>
        <dbReference type="EMBL" id="KAG0585347.1"/>
    </source>
</evidence>
<evidence type="ECO:0000313" key="2">
    <source>
        <dbReference type="Proteomes" id="UP000822688"/>
    </source>
</evidence>
<accession>A0A8T0IQN0</accession>
<organism evidence="1 2">
    <name type="scientific">Ceratodon purpureus</name>
    <name type="common">Fire moss</name>
    <name type="synonym">Dicranum purpureum</name>
    <dbReference type="NCBI Taxonomy" id="3225"/>
    <lineage>
        <taxon>Eukaryota</taxon>
        <taxon>Viridiplantae</taxon>
        <taxon>Streptophyta</taxon>
        <taxon>Embryophyta</taxon>
        <taxon>Bryophyta</taxon>
        <taxon>Bryophytina</taxon>
        <taxon>Bryopsida</taxon>
        <taxon>Dicranidae</taxon>
        <taxon>Pseudoditrichales</taxon>
        <taxon>Ditrichaceae</taxon>
        <taxon>Ceratodon</taxon>
    </lineage>
</organism>
<name>A0A8T0IQN0_CERPU</name>
<dbReference type="AlphaFoldDB" id="A0A8T0IQN0"/>
<proteinExistence type="predicted"/>
<dbReference type="Proteomes" id="UP000822688">
    <property type="component" value="Chromosome 2"/>
</dbReference>
<gene>
    <name evidence="1" type="ORF">KC19_2G004300</name>
</gene>
<sequence>MGKEATRISRPWADYSSLRLNLEGPRQAGFNWPRRAWITWRAWRRTAGRWRTWRTRTLTLAVPREI</sequence>